<evidence type="ECO:0000256" key="6">
    <source>
        <dbReference type="SAM" id="SignalP"/>
    </source>
</evidence>
<dbReference type="STRING" id="418985.A0A1V9XSH4"/>
<dbReference type="GO" id="GO:0015267">
    <property type="term" value="F:channel activity"/>
    <property type="evidence" value="ECO:0007669"/>
    <property type="project" value="TreeGrafter"/>
</dbReference>
<dbReference type="Gene3D" id="1.20.1080.10">
    <property type="entry name" value="Glycerol uptake facilitator protein"/>
    <property type="match status" value="1"/>
</dbReference>
<name>A0A1V9XSH4_9ACAR</name>
<gene>
    <name evidence="7" type="ORF">BIW11_07776</name>
</gene>
<evidence type="ECO:0000256" key="2">
    <source>
        <dbReference type="ARBA" id="ARBA00022692"/>
    </source>
</evidence>
<keyword evidence="4 5" id="KW-0472">Membrane</keyword>
<evidence type="ECO:0000256" key="1">
    <source>
        <dbReference type="ARBA" id="ARBA00004141"/>
    </source>
</evidence>
<dbReference type="GO" id="GO:0016020">
    <property type="term" value="C:membrane"/>
    <property type="evidence" value="ECO:0007669"/>
    <property type="project" value="UniProtKB-SubCell"/>
</dbReference>
<feature type="chain" id="PRO_5013388814" evidence="6">
    <location>
        <begin position="24"/>
        <end position="316"/>
    </location>
</feature>
<dbReference type="GO" id="GO:0005737">
    <property type="term" value="C:cytoplasm"/>
    <property type="evidence" value="ECO:0007669"/>
    <property type="project" value="TreeGrafter"/>
</dbReference>
<dbReference type="SUPFAM" id="SSF81338">
    <property type="entry name" value="Aquaporin-like"/>
    <property type="match status" value="1"/>
</dbReference>
<dbReference type="OrthoDB" id="1580043at2759"/>
<evidence type="ECO:0000313" key="8">
    <source>
        <dbReference type="Proteomes" id="UP000192247"/>
    </source>
</evidence>
<reference evidence="7 8" key="1">
    <citation type="journal article" date="2017" name="Gigascience">
        <title>Draft genome of the honey bee ectoparasitic mite, Tropilaelaps mercedesae, is shaped by the parasitic life history.</title>
        <authorList>
            <person name="Dong X."/>
            <person name="Armstrong S.D."/>
            <person name="Xia D."/>
            <person name="Makepeace B.L."/>
            <person name="Darby A.C."/>
            <person name="Kadowaki T."/>
        </authorList>
    </citation>
    <scope>NUCLEOTIDE SEQUENCE [LARGE SCALE GENOMIC DNA]</scope>
    <source>
        <strain evidence="7">Wuxi-XJTLU</strain>
    </source>
</reference>
<evidence type="ECO:0000256" key="4">
    <source>
        <dbReference type="ARBA" id="ARBA00023136"/>
    </source>
</evidence>
<feature type="transmembrane region" description="Helical" evidence="5">
    <location>
        <begin position="195"/>
        <end position="217"/>
    </location>
</feature>
<dbReference type="EMBL" id="MNPL01004815">
    <property type="protein sequence ID" value="OQR76454.1"/>
    <property type="molecule type" value="Genomic_DNA"/>
</dbReference>
<organism evidence="7 8">
    <name type="scientific">Tropilaelaps mercedesae</name>
    <dbReference type="NCBI Taxonomy" id="418985"/>
    <lineage>
        <taxon>Eukaryota</taxon>
        <taxon>Metazoa</taxon>
        <taxon>Ecdysozoa</taxon>
        <taxon>Arthropoda</taxon>
        <taxon>Chelicerata</taxon>
        <taxon>Arachnida</taxon>
        <taxon>Acari</taxon>
        <taxon>Parasitiformes</taxon>
        <taxon>Mesostigmata</taxon>
        <taxon>Gamasina</taxon>
        <taxon>Dermanyssoidea</taxon>
        <taxon>Laelapidae</taxon>
        <taxon>Tropilaelaps</taxon>
    </lineage>
</organism>
<dbReference type="Proteomes" id="UP000192247">
    <property type="component" value="Unassembled WGS sequence"/>
</dbReference>
<evidence type="ECO:0000313" key="7">
    <source>
        <dbReference type="EMBL" id="OQR76454.1"/>
    </source>
</evidence>
<dbReference type="InterPro" id="IPR051883">
    <property type="entry name" value="AQP11/12_channel"/>
</dbReference>
<dbReference type="PANTHER" id="PTHR21191:SF16">
    <property type="entry name" value="AQUAPORIN"/>
    <property type="match status" value="1"/>
</dbReference>
<dbReference type="InParanoid" id="A0A1V9XSH4"/>
<feature type="transmembrane region" description="Helical" evidence="5">
    <location>
        <begin position="229"/>
        <end position="252"/>
    </location>
</feature>
<dbReference type="PANTHER" id="PTHR21191">
    <property type="entry name" value="AQUAPORIN"/>
    <property type="match status" value="1"/>
</dbReference>
<sequence length="316" mass="36119">MFGYPAYTSICLMFFCISSTAHSCILDQLLQGWLTDPIGRRMDTLWWLLEESTPYGVLLLNNLIFLLLRKIVSIFVKESFMKTRVALAEFIATWELCADVAELGIVYERHGVFAYTLLLLLWCLWWGKHFGDAEACPNGPVEDFLFSYGKGDYRQRLLGQIIGATITGIYIQQIWSLHLIKEHKIMSTEECQSSLMTTVGWGFLMEASISCISRFFILRSQYWSEKLSLWINSVVTVILCLVGLHSTGGYFNGILASALMFGCGPHGHFEHIAVYWLGNLFGGFFARYLNYKLDCFIDRICTPETILNPDEKPKQE</sequence>
<accession>A0A1V9XSH4</accession>
<feature type="transmembrane region" description="Helical" evidence="5">
    <location>
        <begin position="157"/>
        <end position="175"/>
    </location>
</feature>
<protein>
    <submittedName>
        <fullName evidence="7">Aquaporin-11-like</fullName>
    </submittedName>
</protein>
<evidence type="ECO:0000256" key="5">
    <source>
        <dbReference type="SAM" id="Phobius"/>
    </source>
</evidence>
<proteinExistence type="predicted"/>
<keyword evidence="6" id="KW-0732">Signal</keyword>
<keyword evidence="8" id="KW-1185">Reference proteome</keyword>
<feature type="transmembrane region" description="Helical" evidence="5">
    <location>
        <begin position="55"/>
        <end position="76"/>
    </location>
</feature>
<feature type="signal peptide" evidence="6">
    <location>
        <begin position="1"/>
        <end position="23"/>
    </location>
</feature>
<keyword evidence="2 5" id="KW-0812">Transmembrane</keyword>
<comment type="subcellular location">
    <subcellularLocation>
        <location evidence="1">Membrane</location>
        <topology evidence="1">Multi-pass membrane protein</topology>
    </subcellularLocation>
</comment>
<comment type="caution">
    <text evidence="7">The sequence shown here is derived from an EMBL/GenBank/DDBJ whole genome shotgun (WGS) entry which is preliminary data.</text>
</comment>
<dbReference type="AlphaFoldDB" id="A0A1V9XSH4"/>
<feature type="transmembrane region" description="Helical" evidence="5">
    <location>
        <begin position="272"/>
        <end position="289"/>
    </location>
</feature>
<evidence type="ECO:0000256" key="3">
    <source>
        <dbReference type="ARBA" id="ARBA00022989"/>
    </source>
</evidence>
<dbReference type="FunCoup" id="A0A1V9XSH4">
    <property type="interactions" value="69"/>
</dbReference>
<keyword evidence="3 5" id="KW-1133">Transmembrane helix</keyword>
<dbReference type="InterPro" id="IPR023271">
    <property type="entry name" value="Aquaporin-like"/>
</dbReference>